<name>A0A1I1H2Y5_9BACT</name>
<dbReference type="AlphaFoldDB" id="A0A1I1H2Y5"/>
<dbReference type="Pfam" id="PF13585">
    <property type="entry name" value="CHU_C"/>
    <property type="match status" value="1"/>
</dbReference>
<sequence length="644" mass="68710">MKFFHKNILATLLICMVSIGHAYAQRLDLRIDQSIDANSDTLFVSVLLKKSQSNADVRLGASDFLINLNTNALDTANMVIKENGLWSSANNPFYANPVVSAGVGSFINLRVLRNYSSVDTLGSLVSGSYKLVAKIAIPIKPGHCQDTSNVSWRGYASATKAQGVLRRDNGTIWLSSNISQLVSSLVFPLHYELGEPVISAEAKPNGILYRWSPVENAVGYGFALNGTSNWIDTISATRNYLFIPLAFGDSTSFALRALGGCDTAYSDTLGKKTIPCTTITSNVVASASSICAGIPLTVTANHTYANGLVSFDGGLTFVTKKDSVFSLIKSDTTINVMVKDSFGCSSAIIPITVTLKTSVVPTAEIAAINTNSCTNQSIILNGTATGGTEQNPLTILWTTTGLGVISNANTLNATYTPSPLDAGNIEFKLSASNECKNTEVTTSTTMTFSPDAGVVYYVQSSDGSKYFSPAKSFVTEPVYFEIQNASSAAKYRWSFGTGNVADTSVNANTSFAFTAAGTYQVKVKVSNIDGSVPACPDSTIITIVVEKSNSLYVPNVFSPYATNAADRTLRVFGYIAADGFEMVVYNRWGAEVFKTSDVTEAKKGWNGGKDNGSELPQGTYTYSIKGKFLDGTSFDKVGTVALIR</sequence>
<dbReference type="InterPro" id="IPR013783">
    <property type="entry name" value="Ig-like_fold"/>
</dbReference>
<dbReference type="CDD" id="cd00146">
    <property type="entry name" value="PKD"/>
    <property type="match status" value="1"/>
</dbReference>
<feature type="domain" description="PKD" evidence="2">
    <location>
        <begin position="468"/>
        <end position="531"/>
    </location>
</feature>
<dbReference type="STRING" id="927664.SAMN05421780_103183"/>
<dbReference type="InterPro" id="IPR000601">
    <property type="entry name" value="PKD_dom"/>
</dbReference>
<feature type="signal peptide" evidence="1">
    <location>
        <begin position="1"/>
        <end position="24"/>
    </location>
</feature>
<dbReference type="EMBL" id="FOLE01000003">
    <property type="protein sequence ID" value="SFC18131.1"/>
    <property type="molecule type" value="Genomic_DNA"/>
</dbReference>
<organism evidence="3 4">
    <name type="scientific">Flexibacter flexilis DSM 6793</name>
    <dbReference type="NCBI Taxonomy" id="927664"/>
    <lineage>
        <taxon>Bacteria</taxon>
        <taxon>Pseudomonadati</taxon>
        <taxon>Bacteroidota</taxon>
        <taxon>Cytophagia</taxon>
        <taxon>Cytophagales</taxon>
        <taxon>Flexibacteraceae</taxon>
        <taxon>Flexibacter</taxon>
    </lineage>
</organism>
<evidence type="ECO:0000256" key="1">
    <source>
        <dbReference type="SAM" id="SignalP"/>
    </source>
</evidence>
<dbReference type="Proteomes" id="UP000199514">
    <property type="component" value="Unassembled WGS sequence"/>
</dbReference>
<dbReference type="InterPro" id="IPR022409">
    <property type="entry name" value="PKD/Chitinase_dom"/>
</dbReference>
<proteinExistence type="predicted"/>
<keyword evidence="4" id="KW-1185">Reference proteome</keyword>
<dbReference type="Gene3D" id="2.60.40.10">
    <property type="entry name" value="Immunoglobulins"/>
    <property type="match status" value="2"/>
</dbReference>
<feature type="chain" id="PRO_5011571911" evidence="1">
    <location>
        <begin position="25"/>
        <end position="644"/>
    </location>
</feature>
<evidence type="ECO:0000313" key="4">
    <source>
        <dbReference type="Proteomes" id="UP000199514"/>
    </source>
</evidence>
<evidence type="ECO:0000313" key="3">
    <source>
        <dbReference type="EMBL" id="SFC18131.1"/>
    </source>
</evidence>
<dbReference type="Pfam" id="PF00801">
    <property type="entry name" value="PKD"/>
    <property type="match status" value="1"/>
</dbReference>
<accession>A0A1I1H2Y5</accession>
<dbReference type="SMART" id="SM00089">
    <property type="entry name" value="PKD"/>
    <property type="match status" value="1"/>
</dbReference>
<gene>
    <name evidence="3" type="ORF">SAMN05421780_103183</name>
</gene>
<dbReference type="SUPFAM" id="SSF49299">
    <property type="entry name" value="PKD domain"/>
    <property type="match status" value="1"/>
</dbReference>
<dbReference type="PROSITE" id="PS50093">
    <property type="entry name" value="PKD"/>
    <property type="match status" value="1"/>
</dbReference>
<reference evidence="3 4" key="1">
    <citation type="submission" date="2016-10" db="EMBL/GenBank/DDBJ databases">
        <authorList>
            <person name="de Groot N.N."/>
        </authorList>
    </citation>
    <scope>NUCLEOTIDE SEQUENCE [LARGE SCALE GENOMIC DNA]</scope>
    <source>
        <strain evidence="3 4">DSM 6793</strain>
    </source>
</reference>
<protein>
    <submittedName>
        <fullName evidence="3">PKD repeat-containing protein</fullName>
    </submittedName>
</protein>
<dbReference type="InterPro" id="IPR035986">
    <property type="entry name" value="PKD_dom_sf"/>
</dbReference>
<keyword evidence="1" id="KW-0732">Signal</keyword>
<evidence type="ECO:0000259" key="2">
    <source>
        <dbReference type="PROSITE" id="PS50093"/>
    </source>
</evidence>